<evidence type="ECO:0000256" key="8">
    <source>
        <dbReference type="PROSITE-ProRule" id="PRU00110"/>
    </source>
</evidence>
<dbReference type="Pfam" id="PF02518">
    <property type="entry name" value="HATPase_c"/>
    <property type="match status" value="1"/>
</dbReference>
<feature type="domain" description="Histidine kinase" evidence="11">
    <location>
        <begin position="536"/>
        <end position="757"/>
    </location>
</feature>
<proteinExistence type="predicted"/>
<dbReference type="SUPFAM" id="SSF52172">
    <property type="entry name" value="CheY-like"/>
    <property type="match status" value="2"/>
</dbReference>
<feature type="domain" description="PAS" evidence="13">
    <location>
        <begin position="262"/>
        <end position="332"/>
    </location>
</feature>
<dbReference type="EC" id="2.7.13.3" evidence="3"/>
<keyword evidence="10" id="KW-0472">Membrane</keyword>
<dbReference type="PROSITE" id="PS50894">
    <property type="entry name" value="HPT"/>
    <property type="match status" value="1"/>
</dbReference>
<dbReference type="InterPro" id="IPR011006">
    <property type="entry name" value="CheY-like_superfamily"/>
</dbReference>
<evidence type="ECO:0000256" key="6">
    <source>
        <dbReference type="ARBA" id="ARBA00022777"/>
    </source>
</evidence>
<keyword evidence="10" id="KW-1133">Transmembrane helix</keyword>
<evidence type="ECO:0000256" key="3">
    <source>
        <dbReference type="ARBA" id="ARBA00012438"/>
    </source>
</evidence>
<dbReference type="AlphaFoldDB" id="D4ZII7"/>
<sequence length="1214" mass="134554">MIRGRLLMTFRLKTVLGIALIEGVLLMLLVYTSVDYLKSSNQAEIEKRARSIVLLFAAAAKDAVISTDVSTLQELSNELLDNTQVLYVEIYDRNDLLVRAGEQVLTSASVQKLTGLASGVLDKQDSLSPHKEALSKAGASFIGIEDGVLDVQADIIESGFMFGRVELGISTNEFDQFLASATTRFSSIAGLEMLLVALFSWLLGSYLTKNLSELKRASKRILKGETGVQIPVNTDDEIGQTTRAFNRMIEKIEMNTHELESANIRLSTILEAAVDGFIIIDTQGLIVQVNPAVGQLFGYDNNDLIGHNVSIFMPSHERHMQHDFLMRFINSKRGVLQGRGRELVAQHKNGKLFPIDLSVSKMLIDGDIMLLGLVKDLSDIKRKEAEAKRTESILLATLEASQDALITIDITGRIQEFNEAASHLFGHSREQALGEILEDLIFVDIEKKAFKEGLETFRKTGCGPAIKKSVELMSIRADGTNFPVEMKMIPVQLGDEILLTAFLHDVSERMQYETELKQAKKQAELGSKAKSRFLATMSHEIRSPLNAVLGGVELMLDSKLNKDQRIYAHTAKEAGTALLSTINDILDFSKIEAGQMVLENMSFSPAKMVAQVMQILAPKANEKGVNLATFINRNVPELVKGDAQRLRQVLHNLVDNAIKFSSGGCVSVEMWIPDSHHQEVQLHCAVTDEGIGISLPAQKKLFKEFSQVHDQHNTNYKGTGLGLAICSELIIMMGGEIELSSRLGHGSCFRFNVRLQLEEQRGTCLTHIPAHARVLLVHPDKTFSHLVRKQYSQYGVQTVNVSQVTDIFKIEDVKGRFNLILIDDTSLSQLSLNLSNQFKRDFLFEDGLIAALMSGLSPEMPVVLADIGLEQVINKPLSREMLLGLLSGASPDELDISEVETLLPELTLRNKRLLLAEDSPSNRVIAGAMLAKSGFEVEFAHNGKEAVKMSAEHDYGLILMDMRMPEMDGVEATRAILLAQPDTVILAMTANVSKEDVESCLNAGMKDFVAKPVNQVELVKAINNWLPCLEELDLQSKQSLSKETVLKETVLKETVLKEISTDKSCEVGVQELSLIKESTIDDIMNAKTDNPQKIDKQAVIGDRLFDELVLSDLVDALGKESMKGMFNVYLQETYDRLKTLESLKLSMNFNEIDDQAHTLKSSSGSFGAQALYEVAKCLEKSARDKDQKEVESYMLEVQEIGEQTIKAFRERFAA</sequence>
<comment type="catalytic activity">
    <reaction evidence="1">
        <text>ATP + protein L-histidine = ADP + protein N-phospho-L-histidine.</text>
        <dbReference type="EC" id="2.7.13.3"/>
    </reaction>
</comment>
<evidence type="ECO:0000259" key="12">
    <source>
        <dbReference type="PROSITE" id="PS50110"/>
    </source>
</evidence>
<dbReference type="SUPFAM" id="SSF55785">
    <property type="entry name" value="PYP-like sensor domain (PAS domain)"/>
    <property type="match status" value="2"/>
</dbReference>
<dbReference type="PROSITE" id="PS50112">
    <property type="entry name" value="PAS"/>
    <property type="match status" value="2"/>
</dbReference>
<evidence type="ECO:0000313" key="18">
    <source>
        <dbReference type="Proteomes" id="UP000002350"/>
    </source>
</evidence>
<dbReference type="NCBIfam" id="TIGR00229">
    <property type="entry name" value="sensory_box"/>
    <property type="match status" value="2"/>
</dbReference>
<dbReference type="InterPro" id="IPR036641">
    <property type="entry name" value="HPT_dom_sf"/>
</dbReference>
<dbReference type="GO" id="GO:0005886">
    <property type="term" value="C:plasma membrane"/>
    <property type="evidence" value="ECO:0007669"/>
    <property type="project" value="UniProtKB-SubCell"/>
</dbReference>
<dbReference type="SUPFAM" id="SSF47226">
    <property type="entry name" value="Histidine-containing phosphotransfer domain, HPT domain"/>
    <property type="match status" value="1"/>
</dbReference>
<dbReference type="PRINTS" id="PR00344">
    <property type="entry name" value="BCTRLSENSOR"/>
</dbReference>
<feature type="domain" description="PAC" evidence="14">
    <location>
        <begin position="468"/>
        <end position="518"/>
    </location>
</feature>
<dbReference type="Pfam" id="PF00512">
    <property type="entry name" value="HisKA"/>
    <property type="match status" value="1"/>
</dbReference>
<dbReference type="SMART" id="SM00448">
    <property type="entry name" value="REC"/>
    <property type="match status" value="1"/>
</dbReference>
<dbReference type="PANTHER" id="PTHR45339">
    <property type="entry name" value="HYBRID SIGNAL TRANSDUCTION HISTIDINE KINASE J"/>
    <property type="match status" value="1"/>
</dbReference>
<dbReference type="CDD" id="cd17546">
    <property type="entry name" value="REC_hyHK_CKI1_RcsC-like"/>
    <property type="match status" value="1"/>
</dbReference>
<reference evidence="18" key="1">
    <citation type="journal article" date="2010" name="Mol. Biosyst.">
        <title>Complete genome sequence and comparative analysis of Shewanella violacea, a psychrophilic and piezophilic bacterium from deep sea floor sediments.</title>
        <authorList>
            <person name="Aono E."/>
            <person name="Baba T."/>
            <person name="Ara T."/>
            <person name="Nishi T."/>
            <person name="Nakamichi T."/>
            <person name="Inamoto E."/>
            <person name="Toyonaga H."/>
            <person name="Hasegawa M."/>
            <person name="Takai Y."/>
            <person name="Okumura Y."/>
            <person name="Baba M."/>
            <person name="Tomita M."/>
            <person name="Kato C."/>
            <person name="Oshima T."/>
            <person name="Nakasone K."/>
            <person name="Mori H."/>
        </authorList>
    </citation>
    <scope>NUCLEOTIDE SEQUENCE [LARGE SCALE GENOMIC DNA]</scope>
    <source>
        <strain evidence="18">JCM 10179 / CIP 106290 / LMG 19151 / DSS12</strain>
    </source>
</reference>
<dbReference type="InterPro" id="IPR008207">
    <property type="entry name" value="Sig_transdc_His_kin_Hpt_dom"/>
</dbReference>
<keyword evidence="6 17" id="KW-0418">Kinase</keyword>
<dbReference type="SMART" id="SM00387">
    <property type="entry name" value="HATPase_c"/>
    <property type="match status" value="1"/>
</dbReference>
<dbReference type="InterPro" id="IPR005467">
    <property type="entry name" value="His_kinase_dom"/>
</dbReference>
<dbReference type="GO" id="GO:0005524">
    <property type="term" value="F:ATP binding"/>
    <property type="evidence" value="ECO:0007669"/>
    <property type="project" value="UniProtKB-KW"/>
</dbReference>
<dbReference type="CDD" id="cd06225">
    <property type="entry name" value="HAMP"/>
    <property type="match status" value="1"/>
</dbReference>
<dbReference type="SUPFAM" id="SSF47384">
    <property type="entry name" value="Homodimeric domain of signal transducing histidine kinase"/>
    <property type="match status" value="1"/>
</dbReference>
<dbReference type="FunFam" id="3.30.565.10:FF:000010">
    <property type="entry name" value="Sensor histidine kinase RcsC"/>
    <property type="match status" value="1"/>
</dbReference>
<dbReference type="SMART" id="SM00073">
    <property type="entry name" value="HPT"/>
    <property type="match status" value="1"/>
</dbReference>
<dbReference type="SMART" id="SM00388">
    <property type="entry name" value="HisKA"/>
    <property type="match status" value="1"/>
</dbReference>
<dbReference type="InterPro" id="IPR003594">
    <property type="entry name" value="HATPase_dom"/>
</dbReference>
<evidence type="ECO:0000259" key="11">
    <source>
        <dbReference type="PROSITE" id="PS50109"/>
    </source>
</evidence>
<feature type="domain" description="HAMP" evidence="15">
    <location>
        <begin position="205"/>
        <end position="257"/>
    </location>
</feature>
<dbReference type="Pfam" id="PF00672">
    <property type="entry name" value="HAMP"/>
    <property type="match status" value="1"/>
</dbReference>
<evidence type="ECO:0000256" key="10">
    <source>
        <dbReference type="SAM" id="Phobius"/>
    </source>
</evidence>
<dbReference type="Gene3D" id="3.40.50.2300">
    <property type="match status" value="1"/>
</dbReference>
<evidence type="ECO:0000256" key="4">
    <source>
        <dbReference type="ARBA" id="ARBA00022553"/>
    </source>
</evidence>
<gene>
    <name evidence="17" type="ordered locus">SVI_1515</name>
</gene>
<evidence type="ECO:0000256" key="1">
    <source>
        <dbReference type="ARBA" id="ARBA00000085"/>
    </source>
</evidence>
<dbReference type="Gene3D" id="6.10.340.10">
    <property type="match status" value="1"/>
</dbReference>
<dbReference type="HOGENOM" id="CLU_000445_114_2_6"/>
<dbReference type="Gene3D" id="3.30.450.20">
    <property type="entry name" value="PAS domain"/>
    <property type="match status" value="2"/>
</dbReference>
<evidence type="ECO:0000256" key="9">
    <source>
        <dbReference type="PROSITE-ProRule" id="PRU00169"/>
    </source>
</evidence>
<dbReference type="InterPro" id="IPR000014">
    <property type="entry name" value="PAS"/>
</dbReference>
<name>D4ZII7_SHEVD</name>
<evidence type="ECO:0000313" key="17">
    <source>
        <dbReference type="EMBL" id="BAJ01486.1"/>
    </source>
</evidence>
<dbReference type="SMART" id="SM00091">
    <property type="entry name" value="PAS"/>
    <property type="match status" value="2"/>
</dbReference>
<dbReference type="Gene3D" id="1.10.287.130">
    <property type="match status" value="1"/>
</dbReference>
<dbReference type="Proteomes" id="UP000002350">
    <property type="component" value="Chromosome"/>
</dbReference>
<keyword evidence="5" id="KW-0808">Transferase</keyword>
<feature type="modified residue" description="4-aspartylphosphate" evidence="9">
    <location>
        <position position="961"/>
    </location>
</feature>
<dbReference type="InterPro" id="IPR003660">
    <property type="entry name" value="HAMP_dom"/>
</dbReference>
<feature type="transmembrane region" description="Helical" evidence="10">
    <location>
        <begin position="12"/>
        <end position="31"/>
    </location>
</feature>
<dbReference type="Pfam" id="PF01627">
    <property type="entry name" value="Hpt"/>
    <property type="match status" value="1"/>
</dbReference>
<dbReference type="SMART" id="SM00304">
    <property type="entry name" value="HAMP"/>
    <property type="match status" value="1"/>
</dbReference>
<dbReference type="InterPro" id="IPR035965">
    <property type="entry name" value="PAS-like_dom_sf"/>
</dbReference>
<dbReference type="Gene3D" id="1.20.120.160">
    <property type="entry name" value="HPT domain"/>
    <property type="match status" value="1"/>
</dbReference>
<dbReference type="InterPro" id="IPR036890">
    <property type="entry name" value="HATPase_C_sf"/>
</dbReference>
<keyword evidence="10" id="KW-0812">Transmembrane</keyword>
<keyword evidence="7" id="KW-0902">Two-component regulatory system</keyword>
<dbReference type="CDD" id="cd00088">
    <property type="entry name" value="HPT"/>
    <property type="match status" value="1"/>
</dbReference>
<comment type="subcellular location">
    <subcellularLocation>
        <location evidence="2">Membrane</location>
    </subcellularLocation>
</comment>
<dbReference type="CDD" id="cd00082">
    <property type="entry name" value="HisKA"/>
    <property type="match status" value="1"/>
</dbReference>
<evidence type="ECO:0000259" key="13">
    <source>
        <dbReference type="PROSITE" id="PS50112"/>
    </source>
</evidence>
<evidence type="ECO:0000256" key="5">
    <source>
        <dbReference type="ARBA" id="ARBA00022679"/>
    </source>
</evidence>
<evidence type="ECO:0000259" key="14">
    <source>
        <dbReference type="PROSITE" id="PS50113"/>
    </source>
</evidence>
<dbReference type="Pfam" id="PF13426">
    <property type="entry name" value="PAS_9"/>
    <property type="match status" value="2"/>
</dbReference>
<dbReference type="Gene3D" id="3.30.565.10">
    <property type="entry name" value="Histidine kinase-like ATPase, C-terminal domain"/>
    <property type="match status" value="1"/>
</dbReference>
<dbReference type="SUPFAM" id="SSF55874">
    <property type="entry name" value="ATPase domain of HSP90 chaperone/DNA topoisomerase II/histidine kinase"/>
    <property type="match status" value="1"/>
</dbReference>
<dbReference type="PROSITE" id="PS50110">
    <property type="entry name" value="RESPONSE_REGULATORY"/>
    <property type="match status" value="1"/>
</dbReference>
<dbReference type="CDD" id="cd00130">
    <property type="entry name" value="PAS"/>
    <property type="match status" value="2"/>
</dbReference>
<keyword evidence="4 9" id="KW-0597">Phosphoprotein</keyword>
<dbReference type="SUPFAM" id="SSF158472">
    <property type="entry name" value="HAMP domain-like"/>
    <property type="match status" value="1"/>
</dbReference>
<evidence type="ECO:0000256" key="2">
    <source>
        <dbReference type="ARBA" id="ARBA00004370"/>
    </source>
</evidence>
<feature type="domain" description="HPt" evidence="16">
    <location>
        <begin position="1118"/>
        <end position="1214"/>
    </location>
</feature>
<accession>D4ZII7</accession>
<dbReference type="CDD" id="cd16922">
    <property type="entry name" value="HATPase_EvgS-ArcB-TorS-like"/>
    <property type="match status" value="1"/>
</dbReference>
<dbReference type="InterPro" id="IPR036097">
    <property type="entry name" value="HisK_dim/P_sf"/>
</dbReference>
<feature type="domain" description="Response regulatory" evidence="12">
    <location>
        <begin position="912"/>
        <end position="1026"/>
    </location>
</feature>
<dbReference type="KEGG" id="svo:SVI_1515"/>
<dbReference type="PROSITE" id="PS50113">
    <property type="entry name" value="PAC"/>
    <property type="match status" value="1"/>
</dbReference>
<dbReference type="InterPro" id="IPR004358">
    <property type="entry name" value="Sig_transdc_His_kin-like_C"/>
</dbReference>
<dbReference type="STRING" id="637905.SVI_1515"/>
<dbReference type="GO" id="GO:0000155">
    <property type="term" value="F:phosphorelay sensor kinase activity"/>
    <property type="evidence" value="ECO:0007669"/>
    <property type="project" value="InterPro"/>
</dbReference>
<dbReference type="InterPro" id="IPR001789">
    <property type="entry name" value="Sig_transdc_resp-reg_receiver"/>
</dbReference>
<dbReference type="Pfam" id="PF00072">
    <property type="entry name" value="Response_reg"/>
    <property type="match status" value="1"/>
</dbReference>
<organism evidence="17 18">
    <name type="scientific">Shewanella violacea (strain JCM 10179 / CIP 106290 / LMG 19151 / DSS12)</name>
    <dbReference type="NCBI Taxonomy" id="637905"/>
    <lineage>
        <taxon>Bacteria</taxon>
        <taxon>Pseudomonadati</taxon>
        <taxon>Pseudomonadota</taxon>
        <taxon>Gammaproteobacteria</taxon>
        <taxon>Alteromonadales</taxon>
        <taxon>Shewanellaceae</taxon>
        <taxon>Shewanella</taxon>
    </lineage>
</organism>
<keyword evidence="18" id="KW-1185">Reference proteome</keyword>
<feature type="modified residue" description="Phosphohistidine" evidence="8">
    <location>
        <position position="1157"/>
    </location>
</feature>
<dbReference type="InterPro" id="IPR003661">
    <property type="entry name" value="HisK_dim/P_dom"/>
</dbReference>
<dbReference type="EMBL" id="AP011177">
    <property type="protein sequence ID" value="BAJ01486.1"/>
    <property type="molecule type" value="Genomic_DNA"/>
</dbReference>
<evidence type="ECO:0000259" key="15">
    <source>
        <dbReference type="PROSITE" id="PS50885"/>
    </source>
</evidence>
<feature type="domain" description="PAS" evidence="13">
    <location>
        <begin position="390"/>
        <end position="435"/>
    </location>
</feature>
<evidence type="ECO:0000256" key="7">
    <source>
        <dbReference type="ARBA" id="ARBA00023012"/>
    </source>
</evidence>
<dbReference type="InterPro" id="IPR000700">
    <property type="entry name" value="PAS-assoc_C"/>
</dbReference>
<evidence type="ECO:0000259" key="16">
    <source>
        <dbReference type="PROSITE" id="PS50894"/>
    </source>
</evidence>
<protein>
    <recommendedName>
        <fullName evidence="3">histidine kinase</fullName>
        <ecNumber evidence="3">2.7.13.3</ecNumber>
    </recommendedName>
</protein>
<dbReference type="PANTHER" id="PTHR45339:SF5">
    <property type="entry name" value="HISTIDINE KINASE"/>
    <property type="match status" value="1"/>
</dbReference>
<dbReference type="PROSITE" id="PS50885">
    <property type="entry name" value="HAMP"/>
    <property type="match status" value="1"/>
</dbReference>
<dbReference type="eggNOG" id="COG5002">
    <property type="taxonomic scope" value="Bacteria"/>
</dbReference>
<dbReference type="PROSITE" id="PS50109">
    <property type="entry name" value="HIS_KIN"/>
    <property type="match status" value="1"/>
</dbReference>